<gene>
    <name evidence="7" type="primary">blaDIM</name>
    <name evidence="7" type="ORF">KXJ70_12335</name>
</gene>
<dbReference type="Pfam" id="PF00753">
    <property type="entry name" value="Lactamase_B"/>
    <property type="match status" value="1"/>
</dbReference>
<dbReference type="NCBIfam" id="NF012145">
    <property type="entry name" value="blaDIM_SIM_IMP"/>
    <property type="match status" value="1"/>
</dbReference>
<dbReference type="EMBL" id="JAHWDQ010000003">
    <property type="protein sequence ID" value="MBW2941575.1"/>
    <property type="molecule type" value="Genomic_DNA"/>
</dbReference>
<keyword evidence="3" id="KW-0479">Metal-binding</keyword>
<accession>A0ABS6VV56</accession>
<dbReference type="InterPro" id="IPR001279">
    <property type="entry name" value="Metallo-B-lactamas"/>
</dbReference>
<evidence type="ECO:0000313" key="8">
    <source>
        <dbReference type="Proteomes" id="UP001166291"/>
    </source>
</evidence>
<dbReference type="SMART" id="SM00849">
    <property type="entry name" value="Lactamase_B"/>
    <property type="match status" value="1"/>
</dbReference>
<comment type="cofactor">
    <cofactor evidence="1">
        <name>Zn(2+)</name>
        <dbReference type="ChEBI" id="CHEBI:29105"/>
    </cofactor>
</comment>
<comment type="similarity">
    <text evidence="2">Belongs to the metallo-beta-lactamase superfamily. Class-B beta-lactamase family.</text>
</comment>
<keyword evidence="4" id="KW-0378">Hydrolase</keyword>
<dbReference type="PANTHER" id="PTHR42951">
    <property type="entry name" value="METALLO-BETA-LACTAMASE DOMAIN-CONTAINING"/>
    <property type="match status" value="1"/>
</dbReference>
<organism evidence="7 8">
    <name type="scientific">Zhongshania aquimaris</name>
    <dbReference type="NCBI Taxonomy" id="2857107"/>
    <lineage>
        <taxon>Bacteria</taxon>
        <taxon>Pseudomonadati</taxon>
        <taxon>Pseudomonadota</taxon>
        <taxon>Gammaproteobacteria</taxon>
        <taxon>Cellvibrionales</taxon>
        <taxon>Spongiibacteraceae</taxon>
        <taxon>Zhongshania</taxon>
    </lineage>
</organism>
<protein>
    <submittedName>
        <fullName evidence="7">DIM/SIM/IMP family subclass B1 metallo-beta-lactamase</fullName>
    </submittedName>
</protein>
<keyword evidence="5" id="KW-0862">Zinc</keyword>
<evidence type="ECO:0000313" key="7">
    <source>
        <dbReference type="EMBL" id="MBW2941575.1"/>
    </source>
</evidence>
<dbReference type="Proteomes" id="UP001166291">
    <property type="component" value="Unassembled WGS sequence"/>
</dbReference>
<evidence type="ECO:0000256" key="2">
    <source>
        <dbReference type="ARBA" id="ARBA00005250"/>
    </source>
</evidence>
<proteinExistence type="inferred from homology"/>
<evidence type="ECO:0000256" key="4">
    <source>
        <dbReference type="ARBA" id="ARBA00022801"/>
    </source>
</evidence>
<evidence type="ECO:0000256" key="1">
    <source>
        <dbReference type="ARBA" id="ARBA00001947"/>
    </source>
</evidence>
<dbReference type="CDD" id="cd16301">
    <property type="entry name" value="IMP_DIM-like_MBL-B1"/>
    <property type="match status" value="1"/>
</dbReference>
<reference evidence="7" key="1">
    <citation type="submission" date="2021-07" db="EMBL/GenBank/DDBJ databases">
        <title>Zhongshania sp. CAU 1632 isolated from seawater.</title>
        <authorList>
            <person name="Kim W."/>
        </authorList>
    </citation>
    <scope>NUCLEOTIDE SEQUENCE</scope>
    <source>
        <strain evidence="7">CAU 1632</strain>
    </source>
</reference>
<evidence type="ECO:0000259" key="6">
    <source>
        <dbReference type="SMART" id="SM00849"/>
    </source>
</evidence>
<dbReference type="PANTHER" id="PTHR42951:SF4">
    <property type="entry name" value="ACYL-COENZYME A THIOESTERASE MBLAC2"/>
    <property type="match status" value="1"/>
</dbReference>
<sequence>MRNVLGALLFILISIHPVAAKEELPALKIQQLSDGVYLHTSFQVYEGFGLVDSNGLVVLVGKDAYLVDTPWSAEDTEKLLDWITARGFTVKGSISTHFHVDRAAGIEFLNSKSIPTYASTLTNQLLKASAKPQAVNEFDSDNYWLVEDQIQIFYPGGGHSQDNVVVWLADQQILFGGCLIRPQETESLGNTGDAVISEWSHSVANVQSKYGDAKIVVPGHGKIGDASMLEHTRRITAAAVPPRGSRQPNSKALED</sequence>
<dbReference type="InterPro" id="IPR050855">
    <property type="entry name" value="NDM-1-like"/>
</dbReference>
<keyword evidence="8" id="KW-1185">Reference proteome</keyword>
<feature type="domain" description="Metallo-beta-lactamase" evidence="6">
    <location>
        <begin position="52"/>
        <end position="220"/>
    </location>
</feature>
<comment type="caution">
    <text evidence="7">The sequence shown here is derived from an EMBL/GenBank/DDBJ whole genome shotgun (WGS) entry which is preliminary data.</text>
</comment>
<dbReference type="RefSeq" id="WP_219043814.1">
    <property type="nucleotide sequence ID" value="NZ_JAHWDQ010000003.1"/>
</dbReference>
<evidence type="ECO:0000256" key="5">
    <source>
        <dbReference type="ARBA" id="ARBA00022833"/>
    </source>
</evidence>
<dbReference type="NCBIfam" id="NF033088">
    <property type="entry name" value="bla_subclass_B1"/>
    <property type="match status" value="1"/>
</dbReference>
<dbReference type="InterPro" id="IPR058199">
    <property type="entry name" value="BlaB//VIM/IMP-1"/>
</dbReference>
<name>A0ABS6VV56_9GAMM</name>
<evidence type="ECO:0000256" key="3">
    <source>
        <dbReference type="ARBA" id="ARBA00022723"/>
    </source>
</evidence>
<dbReference type="NCBIfam" id="NF012229">
    <property type="entry name" value="bla_class_B_core"/>
    <property type="match status" value="1"/>
</dbReference>